<feature type="compositionally biased region" description="Low complexity" evidence="1">
    <location>
        <begin position="24"/>
        <end position="45"/>
    </location>
</feature>
<dbReference type="InterPro" id="IPR005198">
    <property type="entry name" value="Glyco_hydro_76"/>
</dbReference>
<dbReference type="Proteomes" id="UP000540568">
    <property type="component" value="Unassembled WGS sequence"/>
</dbReference>
<dbReference type="SUPFAM" id="SSF48208">
    <property type="entry name" value="Six-hairpin glycosidases"/>
    <property type="match status" value="1"/>
</dbReference>
<dbReference type="GO" id="GO:0005975">
    <property type="term" value="P:carbohydrate metabolic process"/>
    <property type="evidence" value="ECO:0007669"/>
    <property type="project" value="InterPro"/>
</dbReference>
<evidence type="ECO:0000256" key="1">
    <source>
        <dbReference type="SAM" id="MobiDB-lite"/>
    </source>
</evidence>
<proteinExistence type="predicted"/>
<dbReference type="InterPro" id="IPR053169">
    <property type="entry name" value="MUG_Protein"/>
</dbReference>
<keyword evidence="4" id="KW-1185">Reference proteome</keyword>
<dbReference type="InterPro" id="IPR014512">
    <property type="entry name" value="O_gly_hydro"/>
</dbReference>
<sequence length="408" mass="44661">MRFTRAAATVVALACALGVAAPADAEQGGAGQGSTQQSAAEQGGAPAVSQRTQVQRAVASYDAMREYMAADDGSGLYRERYPSGADDRTYSFEWPHSQAHVATLDLTGLPGAVGRSFEDDLADVARGQEHFWNADGGTTGLPGYDSYPRAPYGGGGDMFYDDNEWVALAKVQQYLATGDEAALGRAEEIFELVVSGWDTDPSHPAPGGVFWTQATWSTDRNTVSTMPGAQLATRLYMITGDPSYLDWAQRMVGWTDEHLLAPNGLYWDNIKLDGSIDRTQWSYNQGVPLGTYTLLYEATGDQRYLRKAKAIAAASYRYYVTEGRLDGQPMFFNSIWFKNLLLLESVTGGTKYRGAMADYADQQWRTEREPATGLFNAGDEHTELLEQAAMVQIYATLAWPRGQASILY</sequence>
<reference evidence="3 4" key="1">
    <citation type="submission" date="2020-07" db="EMBL/GenBank/DDBJ databases">
        <title>Sequencing the genomes of 1000 actinobacteria strains.</title>
        <authorList>
            <person name="Klenk H.-P."/>
        </authorList>
    </citation>
    <scope>NUCLEOTIDE SEQUENCE [LARGE SCALE GENOMIC DNA]</scope>
    <source>
        <strain evidence="3 4">DSM 44121</strain>
    </source>
</reference>
<feature type="chain" id="PRO_5031478077" description="Glycosyl hydrolase family 76" evidence="2">
    <location>
        <begin position="26"/>
        <end position="408"/>
    </location>
</feature>
<dbReference type="PIRSF" id="PIRSF021505">
    <property type="entry name" value="O_gly_hdrol"/>
    <property type="match status" value="1"/>
</dbReference>
<accession>A0A7W3J7S9</accession>
<evidence type="ECO:0000313" key="3">
    <source>
        <dbReference type="EMBL" id="MBA8807862.1"/>
    </source>
</evidence>
<dbReference type="Gene3D" id="1.50.10.20">
    <property type="match status" value="1"/>
</dbReference>
<gene>
    <name evidence="3" type="ORF">FHX71_001804</name>
</gene>
<organism evidence="3 4">
    <name type="scientific">Promicromonospora sukumoe</name>
    <dbReference type="NCBI Taxonomy" id="88382"/>
    <lineage>
        <taxon>Bacteria</taxon>
        <taxon>Bacillati</taxon>
        <taxon>Actinomycetota</taxon>
        <taxon>Actinomycetes</taxon>
        <taxon>Micrococcales</taxon>
        <taxon>Promicromonosporaceae</taxon>
        <taxon>Promicromonospora</taxon>
    </lineage>
</organism>
<dbReference type="EMBL" id="JACGWV010000001">
    <property type="protein sequence ID" value="MBA8807862.1"/>
    <property type="molecule type" value="Genomic_DNA"/>
</dbReference>
<comment type="caution">
    <text evidence="3">The sequence shown here is derived from an EMBL/GenBank/DDBJ whole genome shotgun (WGS) entry which is preliminary data.</text>
</comment>
<evidence type="ECO:0000256" key="2">
    <source>
        <dbReference type="SAM" id="SignalP"/>
    </source>
</evidence>
<dbReference type="InterPro" id="IPR008928">
    <property type="entry name" value="6-hairpin_glycosidase_sf"/>
</dbReference>
<dbReference type="PANTHER" id="PTHR47791:SF4">
    <property type="entry name" value="(PUTATIVE SECRETED PROTEIN)-RELATED"/>
    <property type="match status" value="1"/>
</dbReference>
<dbReference type="Pfam" id="PF03663">
    <property type="entry name" value="Glyco_hydro_76"/>
    <property type="match status" value="1"/>
</dbReference>
<protein>
    <recommendedName>
        <fullName evidence="5">Glycosyl hydrolase family 76</fullName>
    </recommendedName>
</protein>
<name>A0A7W3J7S9_9MICO</name>
<feature type="signal peptide" evidence="2">
    <location>
        <begin position="1"/>
        <end position="25"/>
    </location>
</feature>
<dbReference type="AlphaFoldDB" id="A0A7W3J7S9"/>
<evidence type="ECO:0000313" key="4">
    <source>
        <dbReference type="Proteomes" id="UP000540568"/>
    </source>
</evidence>
<keyword evidence="2" id="KW-0732">Signal</keyword>
<dbReference type="PANTHER" id="PTHR47791">
    <property type="entry name" value="MEIOTICALLY UP-REGULATED GENE 191 PROTEIN"/>
    <property type="match status" value="1"/>
</dbReference>
<dbReference type="RefSeq" id="WP_182615496.1">
    <property type="nucleotide sequence ID" value="NZ_BAAATF010000006.1"/>
</dbReference>
<evidence type="ECO:0008006" key="5">
    <source>
        <dbReference type="Google" id="ProtNLM"/>
    </source>
</evidence>
<feature type="region of interest" description="Disordered" evidence="1">
    <location>
        <begin position="24"/>
        <end position="52"/>
    </location>
</feature>